<gene>
    <name evidence="1" type="ORF">rsdtw13_18590</name>
</gene>
<reference evidence="1" key="1">
    <citation type="journal article" date="2025" name="Int. J. Syst. Evol. Microbiol.">
        <title>Inconstantimicrobium mannanitabidum sp. nov., a novel member of the family Clostridiaceae isolated from anoxic soil under the treatment of reductive soil disinfestation.</title>
        <authorList>
            <person name="Ueki A."/>
            <person name="Tonouchi A."/>
            <person name="Honma S."/>
            <person name="Kaku N."/>
            <person name="Ueki K."/>
        </authorList>
    </citation>
    <scope>NUCLEOTIDE SEQUENCE</scope>
    <source>
        <strain evidence="1">TW13</strain>
    </source>
</reference>
<comment type="caution">
    <text evidence="1">The sequence shown here is derived from an EMBL/GenBank/DDBJ whole genome shotgun (WGS) entry which is preliminary data.</text>
</comment>
<organism evidence="1 2">
    <name type="scientific">Inconstantimicrobium mannanitabidum</name>
    <dbReference type="NCBI Taxonomy" id="1604901"/>
    <lineage>
        <taxon>Bacteria</taxon>
        <taxon>Bacillati</taxon>
        <taxon>Bacillota</taxon>
        <taxon>Clostridia</taxon>
        <taxon>Eubacteriales</taxon>
        <taxon>Clostridiaceae</taxon>
        <taxon>Inconstantimicrobium</taxon>
    </lineage>
</organism>
<name>A0ACB5RCX4_9CLOT</name>
<accession>A0ACB5RCX4</accession>
<dbReference type="Proteomes" id="UP001058074">
    <property type="component" value="Unassembled WGS sequence"/>
</dbReference>
<protein>
    <submittedName>
        <fullName evidence="1">Uncharacterized protein</fullName>
    </submittedName>
</protein>
<evidence type="ECO:0000313" key="2">
    <source>
        <dbReference type="Proteomes" id="UP001058074"/>
    </source>
</evidence>
<sequence>MDVELNMFSLNALKEMEIIDVNLGKVLGTIYDLKLDCDNFNIVSLLIIKEKPKIFGTVDFIEIPWEKIQKIGYDVILVDCDDKTLFEA</sequence>
<keyword evidence="2" id="KW-1185">Reference proteome</keyword>
<proteinExistence type="predicted"/>
<dbReference type="EMBL" id="BROD01000001">
    <property type="protein sequence ID" value="GKX66601.1"/>
    <property type="molecule type" value="Genomic_DNA"/>
</dbReference>
<evidence type="ECO:0000313" key="1">
    <source>
        <dbReference type="EMBL" id="GKX66601.1"/>
    </source>
</evidence>